<proteinExistence type="inferred from homology"/>
<keyword evidence="7" id="KW-0479">Metal-binding</keyword>
<dbReference type="NCBIfam" id="TIGR01484">
    <property type="entry name" value="HAD-SF-IIB"/>
    <property type="match status" value="1"/>
</dbReference>
<dbReference type="EC" id="5.4.2.8" evidence="5"/>
<dbReference type="EMBL" id="UINC01005342">
    <property type="protein sequence ID" value="SVA20710.1"/>
    <property type="molecule type" value="Genomic_DNA"/>
</dbReference>
<dbReference type="SUPFAM" id="SSF56784">
    <property type="entry name" value="HAD-like"/>
    <property type="match status" value="1"/>
</dbReference>
<organism evidence="10">
    <name type="scientific">marine metagenome</name>
    <dbReference type="NCBI Taxonomy" id="408172"/>
    <lineage>
        <taxon>unclassified sequences</taxon>
        <taxon>metagenomes</taxon>
        <taxon>ecological metagenomes</taxon>
    </lineage>
</organism>
<comment type="pathway">
    <text evidence="2">Nucleotide-sugar biosynthesis; GDP-alpha-D-mannose biosynthesis; alpha-D-mannose 1-phosphate from D-fructose 6-phosphate: step 2/2.</text>
</comment>
<dbReference type="GO" id="GO:0046872">
    <property type="term" value="F:metal ion binding"/>
    <property type="evidence" value="ECO:0007669"/>
    <property type="project" value="UniProtKB-KW"/>
</dbReference>
<keyword evidence="6" id="KW-0963">Cytoplasm</keyword>
<dbReference type="AlphaFoldDB" id="A0A381TXH9"/>
<comment type="similarity">
    <text evidence="3">Belongs to the eukaryotic PMM family.</text>
</comment>
<keyword evidence="9" id="KW-0413">Isomerase</keyword>
<dbReference type="GO" id="GO:0009298">
    <property type="term" value="P:GDP-mannose biosynthetic process"/>
    <property type="evidence" value="ECO:0007669"/>
    <property type="project" value="UniProtKB-UniPathway"/>
</dbReference>
<reference evidence="10" key="1">
    <citation type="submission" date="2018-05" db="EMBL/GenBank/DDBJ databases">
        <authorList>
            <person name="Lanie J.A."/>
            <person name="Ng W.-L."/>
            <person name="Kazmierczak K.M."/>
            <person name="Andrzejewski T.M."/>
            <person name="Davidsen T.M."/>
            <person name="Wayne K.J."/>
            <person name="Tettelin H."/>
            <person name="Glass J.I."/>
            <person name="Rusch D."/>
            <person name="Podicherti R."/>
            <person name="Tsui H.-C.T."/>
            <person name="Winkler M.E."/>
        </authorList>
    </citation>
    <scope>NUCLEOTIDE SEQUENCE</scope>
</reference>
<evidence type="ECO:0000256" key="1">
    <source>
        <dbReference type="ARBA" id="ARBA00004496"/>
    </source>
</evidence>
<feature type="non-terminal residue" evidence="10">
    <location>
        <position position="1"/>
    </location>
</feature>
<dbReference type="GO" id="GO:0005829">
    <property type="term" value="C:cytosol"/>
    <property type="evidence" value="ECO:0007669"/>
    <property type="project" value="TreeGrafter"/>
</dbReference>
<evidence type="ECO:0000256" key="5">
    <source>
        <dbReference type="ARBA" id="ARBA00012730"/>
    </source>
</evidence>
<feature type="non-terminal residue" evidence="10">
    <location>
        <position position="219"/>
    </location>
</feature>
<comment type="subunit">
    <text evidence="4">Homodimer.</text>
</comment>
<dbReference type="Pfam" id="PF03332">
    <property type="entry name" value="PMM"/>
    <property type="match status" value="1"/>
</dbReference>
<evidence type="ECO:0000256" key="8">
    <source>
        <dbReference type="ARBA" id="ARBA00022842"/>
    </source>
</evidence>
<evidence type="ECO:0000256" key="2">
    <source>
        <dbReference type="ARBA" id="ARBA00004699"/>
    </source>
</evidence>
<dbReference type="InterPro" id="IPR005002">
    <property type="entry name" value="PMM"/>
</dbReference>
<evidence type="ECO:0000256" key="7">
    <source>
        <dbReference type="ARBA" id="ARBA00022723"/>
    </source>
</evidence>
<dbReference type="GO" id="GO:0004615">
    <property type="term" value="F:phosphomannomutase activity"/>
    <property type="evidence" value="ECO:0007669"/>
    <property type="project" value="UniProtKB-EC"/>
</dbReference>
<dbReference type="PANTHER" id="PTHR10466">
    <property type="entry name" value="PHOSPHOMANNOMUTASE"/>
    <property type="match status" value="1"/>
</dbReference>
<evidence type="ECO:0000256" key="4">
    <source>
        <dbReference type="ARBA" id="ARBA00011738"/>
    </source>
</evidence>
<protein>
    <recommendedName>
        <fullName evidence="5">phosphomannomutase</fullName>
        <ecNumber evidence="5">5.4.2.8</ecNumber>
    </recommendedName>
</protein>
<dbReference type="InterPro" id="IPR023214">
    <property type="entry name" value="HAD_sf"/>
</dbReference>
<evidence type="ECO:0000256" key="9">
    <source>
        <dbReference type="ARBA" id="ARBA00023235"/>
    </source>
</evidence>
<comment type="subcellular location">
    <subcellularLocation>
        <location evidence="1">Cytoplasm</location>
    </subcellularLocation>
</comment>
<dbReference type="PANTHER" id="PTHR10466:SF0">
    <property type="entry name" value="PHOSPHOMANNOMUTASE"/>
    <property type="match status" value="1"/>
</dbReference>
<name>A0A381TXH9_9ZZZZ</name>
<keyword evidence="8" id="KW-0460">Magnesium</keyword>
<accession>A0A381TXH9</accession>
<dbReference type="Gene3D" id="3.40.50.1000">
    <property type="entry name" value="HAD superfamily/HAD-like"/>
    <property type="match status" value="1"/>
</dbReference>
<dbReference type="GO" id="GO:0006013">
    <property type="term" value="P:mannose metabolic process"/>
    <property type="evidence" value="ECO:0007669"/>
    <property type="project" value="TreeGrafter"/>
</dbReference>
<evidence type="ECO:0000313" key="10">
    <source>
        <dbReference type="EMBL" id="SVA20710.1"/>
    </source>
</evidence>
<dbReference type="Gene3D" id="3.30.1240.20">
    <property type="match status" value="1"/>
</dbReference>
<dbReference type="GO" id="GO:0006487">
    <property type="term" value="P:protein N-linked glycosylation"/>
    <property type="evidence" value="ECO:0007669"/>
    <property type="project" value="TreeGrafter"/>
</dbReference>
<evidence type="ECO:0000256" key="3">
    <source>
        <dbReference type="ARBA" id="ARBA00009736"/>
    </source>
</evidence>
<sequence>MKNLFLFDVDGTLAESSQPLTKSMIDMLKKLSAKHTLCLVSGGIYEKLITQIGKENESLFKYIFAENGCIVYENGQLLSIKNIKDELEEYEIQDIIHTILYYIIKVKIPYKRGKFIDFRTAMLYISPTGSDITQEERVEFAKYDEEHNVRKKMIEYLETSFASKYDLDIKLGGQIGLALNPRGWGKSLALEHLNLNEYENTYFFGDRCGRDGNDHCLFI</sequence>
<evidence type="ECO:0000256" key="6">
    <source>
        <dbReference type="ARBA" id="ARBA00022490"/>
    </source>
</evidence>
<gene>
    <name evidence="10" type="ORF">METZ01_LOCUS73564</name>
</gene>
<dbReference type="UniPathway" id="UPA00126">
    <property type="reaction ID" value="UER00424"/>
</dbReference>
<dbReference type="InterPro" id="IPR036412">
    <property type="entry name" value="HAD-like_sf"/>
</dbReference>
<dbReference type="InterPro" id="IPR006379">
    <property type="entry name" value="HAD-SF_hydro_IIB"/>
</dbReference>
<dbReference type="InterPro" id="IPR043169">
    <property type="entry name" value="PMM_cap"/>
</dbReference>